<evidence type="ECO:0000256" key="1">
    <source>
        <dbReference type="SAM" id="Coils"/>
    </source>
</evidence>
<sequence>MSDATFEHSQRFELGEVTGNVRLGKLEAMYEELFAEVIEDGIITQEERTQLDKMADSLGLDRARLRRLESALQAAYEARHRVVIKDLSMDDAPPPMSISPFEPATDHRTLALERRVKFLEGRIAELERELEEARAHIAVEVDLSDVAPAAPAAASVPDEDPTELARRVRHDPRDDASLHALFRLSKKAGDVDRQWCVAHVLSFLGAANAEEQEVYGKHKEAALIRPNASLTLEAWRRLLFHPEEETLVGEIFSVVVSAVLLGRVSALRRDKQLVKLDPARKQDPEKTTIQAVRCFHWAAAILGMHSPALFADPDFDGLVEMVPGVPPSSRIGAQALSGRSAAELAFLAGRHLANYREEHFVKLIVPTARGLEDVFLAALSIGNPGLPMSPQVKQLVVPIAQAIEPILEPQAVDRLRGHFLRFVEEGGRTNLQRWSDAASRTCARAGLLLANDLKAAHQVISLEDTAHADEKMNDLMSFVVSDRYTKLRRQIGIAVG</sequence>
<gene>
    <name evidence="2" type="ORF">AKJ09_10554</name>
</gene>
<dbReference type="Proteomes" id="UP000064967">
    <property type="component" value="Chromosome"/>
</dbReference>
<keyword evidence="1" id="KW-0175">Coiled coil</keyword>
<dbReference type="KEGG" id="llu:AKJ09_10554"/>
<protein>
    <submittedName>
        <fullName evidence="2">TPR domain protein, putative component of TonB system</fullName>
    </submittedName>
</protein>
<reference evidence="2 3" key="1">
    <citation type="submission" date="2015-08" db="EMBL/GenBank/DDBJ databases">
        <authorList>
            <person name="Babu N.S."/>
            <person name="Beckwith C.J."/>
            <person name="Beseler K.G."/>
            <person name="Brison A."/>
            <person name="Carone J.V."/>
            <person name="Caskin T.P."/>
            <person name="Diamond M."/>
            <person name="Durham M.E."/>
            <person name="Foxe J.M."/>
            <person name="Go M."/>
            <person name="Henderson B.A."/>
            <person name="Jones I.B."/>
            <person name="McGettigan J.A."/>
            <person name="Micheletti S.J."/>
            <person name="Nasrallah M.E."/>
            <person name="Ortiz D."/>
            <person name="Piller C.R."/>
            <person name="Privatt S.R."/>
            <person name="Schneider S.L."/>
            <person name="Sharp S."/>
            <person name="Smith T.C."/>
            <person name="Stanton J.D."/>
            <person name="Ullery H.E."/>
            <person name="Wilson R.J."/>
            <person name="Serrano M.G."/>
            <person name="Buck G."/>
            <person name="Lee V."/>
            <person name="Wang Y."/>
            <person name="Carvalho R."/>
            <person name="Voegtly L."/>
            <person name="Shi R."/>
            <person name="Duckworth R."/>
            <person name="Johnson A."/>
            <person name="Loviza R."/>
            <person name="Walstead R."/>
            <person name="Shah Z."/>
            <person name="Kiflezghi M."/>
            <person name="Wade K."/>
            <person name="Ball S.L."/>
            <person name="Bradley K.W."/>
            <person name="Asai D.J."/>
            <person name="Bowman C.A."/>
            <person name="Russell D.A."/>
            <person name="Pope W.H."/>
            <person name="Jacobs-Sera D."/>
            <person name="Hendrix R.W."/>
            <person name="Hatfull G.F."/>
        </authorList>
    </citation>
    <scope>NUCLEOTIDE SEQUENCE [LARGE SCALE GENOMIC DNA]</scope>
    <source>
        <strain evidence="2 3">DSM 27648</strain>
    </source>
</reference>
<keyword evidence="3" id="KW-1185">Reference proteome</keyword>
<organism evidence="2 3">
    <name type="scientific">Labilithrix luteola</name>
    <dbReference type="NCBI Taxonomy" id="1391654"/>
    <lineage>
        <taxon>Bacteria</taxon>
        <taxon>Pseudomonadati</taxon>
        <taxon>Myxococcota</taxon>
        <taxon>Polyangia</taxon>
        <taxon>Polyangiales</taxon>
        <taxon>Labilitrichaceae</taxon>
        <taxon>Labilithrix</taxon>
    </lineage>
</organism>
<evidence type="ECO:0000313" key="3">
    <source>
        <dbReference type="Proteomes" id="UP000064967"/>
    </source>
</evidence>
<evidence type="ECO:0000313" key="2">
    <source>
        <dbReference type="EMBL" id="AKV03891.1"/>
    </source>
</evidence>
<dbReference type="OrthoDB" id="5244639at2"/>
<dbReference type="RefSeq" id="WP_146654585.1">
    <property type="nucleotide sequence ID" value="NZ_CP012333.1"/>
</dbReference>
<name>A0A0K1QDN6_9BACT</name>
<accession>A0A0K1QDN6</accession>
<dbReference type="STRING" id="1391654.AKJ09_10554"/>
<feature type="coiled-coil region" evidence="1">
    <location>
        <begin position="109"/>
        <end position="143"/>
    </location>
</feature>
<dbReference type="AlphaFoldDB" id="A0A0K1QDN6"/>
<dbReference type="EMBL" id="CP012333">
    <property type="protein sequence ID" value="AKV03891.1"/>
    <property type="molecule type" value="Genomic_DNA"/>
</dbReference>
<proteinExistence type="predicted"/>